<dbReference type="GO" id="GO:0005737">
    <property type="term" value="C:cytoplasm"/>
    <property type="evidence" value="ECO:0007669"/>
    <property type="project" value="UniProtKB-SubCell"/>
</dbReference>
<dbReference type="SUPFAM" id="SSF56349">
    <property type="entry name" value="DNA breaking-rejoining enzymes"/>
    <property type="match status" value="1"/>
</dbReference>
<protein>
    <recommendedName>
        <fullName evidence="9">Tyrosine recombinase XerC</fullName>
    </recommendedName>
</protein>
<feature type="active site" evidence="9">
    <location>
        <position position="140"/>
    </location>
</feature>
<dbReference type="Pfam" id="PF00589">
    <property type="entry name" value="Phage_integrase"/>
    <property type="match status" value="1"/>
</dbReference>
<feature type="active site" evidence="9">
    <location>
        <position position="232"/>
    </location>
</feature>
<keyword evidence="7 9" id="KW-0233">DNA recombination</keyword>
<evidence type="ECO:0000313" key="13">
    <source>
        <dbReference type="Proteomes" id="UP000662873"/>
    </source>
</evidence>
<dbReference type="Gene3D" id="1.10.150.130">
    <property type="match status" value="1"/>
</dbReference>
<evidence type="ECO:0000256" key="8">
    <source>
        <dbReference type="ARBA" id="ARBA00023306"/>
    </source>
</evidence>
<evidence type="ECO:0000256" key="9">
    <source>
        <dbReference type="HAMAP-Rule" id="MF_01808"/>
    </source>
</evidence>
<dbReference type="PROSITE" id="PS51900">
    <property type="entry name" value="CB"/>
    <property type="match status" value="1"/>
</dbReference>
<evidence type="ECO:0000313" key="12">
    <source>
        <dbReference type="EMBL" id="BBO23349.1"/>
    </source>
</evidence>
<accession>A0A809R795</accession>
<dbReference type="InterPro" id="IPR044068">
    <property type="entry name" value="CB"/>
</dbReference>
<keyword evidence="8 9" id="KW-0131">Cell cycle</keyword>
<feature type="domain" description="Core-binding (CB)" evidence="11">
    <location>
        <begin position="4"/>
        <end position="80"/>
    </location>
</feature>
<feature type="domain" description="Tyr recombinase" evidence="10">
    <location>
        <begin position="101"/>
        <end position="280"/>
    </location>
</feature>
<keyword evidence="6 9" id="KW-0238">DNA-binding</keyword>
<dbReference type="GO" id="GO:0006313">
    <property type="term" value="P:DNA transposition"/>
    <property type="evidence" value="ECO:0007669"/>
    <property type="project" value="UniProtKB-UniRule"/>
</dbReference>
<dbReference type="InterPro" id="IPR050090">
    <property type="entry name" value="Tyrosine_recombinase_XerCD"/>
</dbReference>
<dbReference type="InterPro" id="IPR011010">
    <property type="entry name" value="DNA_brk_join_enz"/>
</dbReference>
<keyword evidence="3 9" id="KW-0132">Cell division</keyword>
<evidence type="ECO:0000256" key="5">
    <source>
        <dbReference type="ARBA" id="ARBA00022908"/>
    </source>
</evidence>
<dbReference type="PANTHER" id="PTHR30349">
    <property type="entry name" value="PHAGE INTEGRASE-RELATED"/>
    <property type="match status" value="1"/>
</dbReference>
<dbReference type="PROSITE" id="PS51898">
    <property type="entry name" value="TYR_RECOMBINASE"/>
    <property type="match status" value="1"/>
</dbReference>
<dbReference type="Pfam" id="PF02899">
    <property type="entry name" value="Phage_int_SAM_1"/>
    <property type="match status" value="1"/>
</dbReference>
<evidence type="ECO:0000256" key="3">
    <source>
        <dbReference type="ARBA" id="ARBA00022618"/>
    </source>
</evidence>
<dbReference type="GO" id="GO:0009037">
    <property type="term" value="F:tyrosine-based site-specific recombinase activity"/>
    <property type="evidence" value="ECO:0007669"/>
    <property type="project" value="UniProtKB-UniRule"/>
</dbReference>
<comment type="similarity">
    <text evidence="9">Belongs to the 'phage' integrase family. XerC subfamily.</text>
</comment>
<feature type="active site" evidence="9">
    <location>
        <position position="235"/>
    </location>
</feature>
<evidence type="ECO:0000259" key="11">
    <source>
        <dbReference type="PROSITE" id="PS51900"/>
    </source>
</evidence>
<keyword evidence="5 9" id="KW-0229">DNA integration</keyword>
<feature type="active site" description="O-(3'-phospho-DNA)-tyrosine intermediate" evidence="9">
    <location>
        <position position="267"/>
    </location>
</feature>
<dbReference type="InterPro" id="IPR004107">
    <property type="entry name" value="Integrase_SAM-like_N"/>
</dbReference>
<evidence type="ECO:0000256" key="4">
    <source>
        <dbReference type="ARBA" id="ARBA00022829"/>
    </source>
</evidence>
<dbReference type="EMBL" id="AP021858">
    <property type="protein sequence ID" value="BBO23349.1"/>
    <property type="molecule type" value="Genomic_DNA"/>
</dbReference>
<gene>
    <name evidence="9" type="primary">xerC</name>
    <name evidence="12" type="ORF">NPRO_09440</name>
</gene>
<proteinExistence type="inferred from homology"/>
<dbReference type="InterPro" id="IPR010998">
    <property type="entry name" value="Integrase_recombinase_N"/>
</dbReference>
<evidence type="ECO:0000256" key="2">
    <source>
        <dbReference type="ARBA" id="ARBA00022490"/>
    </source>
</evidence>
<evidence type="ECO:0000256" key="1">
    <source>
        <dbReference type="ARBA" id="ARBA00004496"/>
    </source>
</evidence>
<dbReference type="Proteomes" id="UP000662873">
    <property type="component" value="Chromosome"/>
</dbReference>
<feature type="active site" evidence="9">
    <location>
        <position position="258"/>
    </location>
</feature>
<dbReference type="KEGG" id="npy:NPRO_09440"/>
<dbReference type="InterPro" id="IPR002104">
    <property type="entry name" value="Integrase_catalytic"/>
</dbReference>
<dbReference type="CDD" id="cd00798">
    <property type="entry name" value="INT_XerDC_C"/>
    <property type="match status" value="1"/>
</dbReference>
<dbReference type="GO" id="GO:0051301">
    <property type="term" value="P:cell division"/>
    <property type="evidence" value="ECO:0007669"/>
    <property type="project" value="UniProtKB-KW"/>
</dbReference>
<organism evidence="12 13">
    <name type="scientific">Candidatus Nitrosymbiomonas proteolyticus</name>
    <dbReference type="NCBI Taxonomy" id="2608984"/>
    <lineage>
        <taxon>Bacteria</taxon>
        <taxon>Bacillati</taxon>
        <taxon>Armatimonadota</taxon>
        <taxon>Armatimonadota incertae sedis</taxon>
        <taxon>Candidatus Nitrosymbiomonas</taxon>
    </lineage>
</organism>
<dbReference type="SUPFAM" id="SSF47823">
    <property type="entry name" value="lambda integrase-like, N-terminal domain"/>
    <property type="match status" value="1"/>
</dbReference>
<feature type="active site" evidence="9">
    <location>
        <position position="164"/>
    </location>
</feature>
<evidence type="ECO:0000259" key="10">
    <source>
        <dbReference type="PROSITE" id="PS51898"/>
    </source>
</evidence>
<comment type="function">
    <text evidence="9">Site-specific tyrosine recombinase, which acts by catalyzing the cutting and rejoining of the recombining DNA molecules. The XerC-XerD complex is essential to convert dimers of the bacterial chromosome into monomers to permit their segregation at cell division. It also contributes to the segregational stability of plasmids.</text>
</comment>
<dbReference type="GO" id="GO:0007059">
    <property type="term" value="P:chromosome segregation"/>
    <property type="evidence" value="ECO:0007669"/>
    <property type="project" value="UniProtKB-UniRule"/>
</dbReference>
<evidence type="ECO:0000256" key="7">
    <source>
        <dbReference type="ARBA" id="ARBA00023172"/>
    </source>
</evidence>
<evidence type="ECO:0000256" key="6">
    <source>
        <dbReference type="ARBA" id="ARBA00023125"/>
    </source>
</evidence>
<dbReference type="InterPro" id="IPR023009">
    <property type="entry name" value="Tyrosine_recombinase_XerC/XerD"/>
</dbReference>
<comment type="subcellular location">
    <subcellularLocation>
        <location evidence="1 9">Cytoplasm</location>
    </subcellularLocation>
</comment>
<reference evidence="12" key="1">
    <citation type="journal article" name="DNA Res.">
        <title>The physiological potential of anammox bacteria as revealed by their core genome structure.</title>
        <authorList>
            <person name="Okubo T."/>
            <person name="Toyoda A."/>
            <person name="Fukuhara K."/>
            <person name="Uchiyama I."/>
            <person name="Harigaya Y."/>
            <person name="Kuroiwa M."/>
            <person name="Suzuki T."/>
            <person name="Murakami Y."/>
            <person name="Suwa Y."/>
            <person name="Takami H."/>
        </authorList>
    </citation>
    <scope>NUCLEOTIDE SEQUENCE</scope>
    <source>
        <strain evidence="12">317325-2</strain>
    </source>
</reference>
<dbReference type="GO" id="GO:0003677">
    <property type="term" value="F:DNA binding"/>
    <property type="evidence" value="ECO:0007669"/>
    <property type="project" value="UniProtKB-UniRule"/>
</dbReference>
<dbReference type="HAMAP" id="MF_01808">
    <property type="entry name" value="Recomb_XerC_XerD"/>
    <property type="match status" value="1"/>
</dbReference>
<dbReference type="PANTHER" id="PTHR30349:SF41">
    <property type="entry name" value="INTEGRASE_RECOMBINASE PROTEIN MJ0367-RELATED"/>
    <property type="match status" value="1"/>
</dbReference>
<dbReference type="Gene3D" id="1.10.443.10">
    <property type="entry name" value="Intergrase catalytic core"/>
    <property type="match status" value="1"/>
</dbReference>
<name>A0A809R795_9BACT</name>
<dbReference type="AlphaFoldDB" id="A0A809R795"/>
<keyword evidence="4 9" id="KW-0159">Chromosome partition</keyword>
<dbReference type="InterPro" id="IPR013762">
    <property type="entry name" value="Integrase-like_cat_sf"/>
</dbReference>
<sequence length="289" mass="32406">MSKFALGRAIEEFCEDLAAKRSPHTVRAYRCDLEQLRAVLGDSETPTPSSLLAYLRRFGLTARTRSRKLSTLRTFLRFCRDRGWLEDDPSETLEAPVQRKRLPRAVARADAELLLDQPSPTLTPLRDQALLELMYSAGLRVSEVVGIDLSDLSVKEGTVRVKGKGAKERVALFGDPCRRALEAYIREERRALTEEAALFVNGRGKRLTSRTVQNVVKRWCRAVGLPWDISPHSLRHSFATHLLDGGADLKTVQQLLGHESLATTQIYTHVSIERLKEAVDRAHPKSKGG</sequence>
<comment type="subunit">
    <text evidence="9">Forms a cyclic heterotetrameric complex composed of two molecules of XerC and two molecules of XerD.</text>
</comment>
<keyword evidence="2 9" id="KW-0963">Cytoplasm</keyword>